<dbReference type="GO" id="GO:0004555">
    <property type="term" value="F:alpha,alpha-trehalase activity"/>
    <property type="evidence" value="ECO:0007669"/>
    <property type="project" value="UniProtKB-EC"/>
</dbReference>
<keyword evidence="2" id="KW-0378">Hydrolase</keyword>
<dbReference type="Gene3D" id="1.50.10.10">
    <property type="match status" value="3"/>
</dbReference>
<proteinExistence type="inferred from homology"/>
<evidence type="ECO:0000313" key="4">
    <source>
        <dbReference type="EMBL" id="KAF4353131.1"/>
    </source>
</evidence>
<feature type="chain" id="PRO_5029783651" description="Trehalase" evidence="3">
    <location>
        <begin position="23"/>
        <end position="1040"/>
    </location>
</feature>
<dbReference type="Proteomes" id="UP000525078">
    <property type="component" value="Unassembled WGS sequence"/>
</dbReference>
<dbReference type="InterPro" id="IPR008928">
    <property type="entry name" value="6-hairpin_glycosidase_sf"/>
</dbReference>
<dbReference type="InterPro" id="IPR001661">
    <property type="entry name" value="Glyco_hydro_37"/>
</dbReference>
<dbReference type="PANTHER" id="PTHR23403:SF1">
    <property type="entry name" value="TREHALASE"/>
    <property type="match status" value="1"/>
</dbReference>
<evidence type="ECO:0000256" key="1">
    <source>
        <dbReference type="ARBA" id="ARBA00005615"/>
    </source>
</evidence>
<reference evidence="4 5" key="1">
    <citation type="journal article" date="2020" name="bioRxiv">
        <title>Sequence and annotation of 42 cannabis genomes reveals extensive copy number variation in cannabinoid synthesis and pathogen resistance genes.</title>
        <authorList>
            <person name="Mckernan K.J."/>
            <person name="Helbert Y."/>
            <person name="Kane L.T."/>
            <person name="Ebling H."/>
            <person name="Zhang L."/>
            <person name="Liu B."/>
            <person name="Eaton Z."/>
            <person name="Mclaughlin S."/>
            <person name="Kingan S."/>
            <person name="Baybayan P."/>
            <person name="Concepcion G."/>
            <person name="Jordan M."/>
            <person name="Riva A."/>
            <person name="Barbazuk W."/>
            <person name="Harkins T."/>
        </authorList>
    </citation>
    <scope>NUCLEOTIDE SEQUENCE [LARGE SCALE GENOMIC DNA]</scope>
    <source>
        <strain evidence="5">cv. Jamaican Lion 4</strain>
        <tissue evidence="4">Leaf</tissue>
    </source>
</reference>
<dbReference type="SUPFAM" id="SSF48208">
    <property type="entry name" value="Six-hairpin glycosidases"/>
    <property type="match status" value="2"/>
</dbReference>
<accession>A0A7J6E481</accession>
<keyword evidence="2" id="KW-0326">Glycosidase</keyword>
<dbReference type="InterPro" id="IPR012341">
    <property type="entry name" value="6hp_glycosidase-like_sf"/>
</dbReference>
<comment type="caution">
    <text evidence="4">The sequence shown here is derived from an EMBL/GenBank/DDBJ whole genome shotgun (WGS) entry which is preliminary data.</text>
</comment>
<dbReference type="EC" id="3.2.1.28" evidence="2"/>
<organism evidence="4 5">
    <name type="scientific">Cannabis sativa</name>
    <name type="common">Hemp</name>
    <name type="synonym">Marijuana</name>
    <dbReference type="NCBI Taxonomy" id="3483"/>
    <lineage>
        <taxon>Eukaryota</taxon>
        <taxon>Viridiplantae</taxon>
        <taxon>Streptophyta</taxon>
        <taxon>Embryophyta</taxon>
        <taxon>Tracheophyta</taxon>
        <taxon>Spermatophyta</taxon>
        <taxon>Magnoliopsida</taxon>
        <taxon>eudicotyledons</taxon>
        <taxon>Gunneridae</taxon>
        <taxon>Pentapetalae</taxon>
        <taxon>rosids</taxon>
        <taxon>fabids</taxon>
        <taxon>Rosales</taxon>
        <taxon>Cannabaceae</taxon>
        <taxon>Cannabis</taxon>
    </lineage>
</organism>
<dbReference type="PRINTS" id="PR00744">
    <property type="entry name" value="GLHYDRLASE37"/>
</dbReference>
<dbReference type="GO" id="GO:0005993">
    <property type="term" value="P:trehalose catabolic process"/>
    <property type="evidence" value="ECO:0007669"/>
    <property type="project" value="TreeGrafter"/>
</dbReference>
<comment type="catalytic activity">
    <reaction evidence="2">
        <text>alpha,alpha-trehalose + H2O = alpha-D-glucose + beta-D-glucose</text>
        <dbReference type="Rhea" id="RHEA:32675"/>
        <dbReference type="ChEBI" id="CHEBI:15377"/>
        <dbReference type="ChEBI" id="CHEBI:15903"/>
        <dbReference type="ChEBI" id="CHEBI:16551"/>
        <dbReference type="ChEBI" id="CHEBI:17925"/>
        <dbReference type="EC" id="3.2.1.28"/>
    </reaction>
</comment>
<comment type="similarity">
    <text evidence="1 2">Belongs to the glycosyl hydrolase 37 family.</text>
</comment>
<name>A0A7J6E481_CANSA</name>
<evidence type="ECO:0000256" key="2">
    <source>
        <dbReference type="RuleBase" id="RU361180"/>
    </source>
</evidence>
<dbReference type="Pfam" id="PF01204">
    <property type="entry name" value="Trehalase"/>
    <property type="match status" value="3"/>
</dbReference>
<evidence type="ECO:0000256" key="3">
    <source>
        <dbReference type="SAM" id="SignalP"/>
    </source>
</evidence>
<protein>
    <recommendedName>
        <fullName evidence="2">Trehalase</fullName>
        <ecNumber evidence="2">3.2.1.28</ecNumber>
    </recommendedName>
    <alternativeName>
        <fullName evidence="2">Alpha-trehalose glucohydrolase</fullName>
    </alternativeName>
</protein>
<dbReference type="AlphaFoldDB" id="A0A7J6E481"/>
<gene>
    <name evidence="4" type="ORF">F8388_016976</name>
</gene>
<evidence type="ECO:0000313" key="5">
    <source>
        <dbReference type="Proteomes" id="UP000525078"/>
    </source>
</evidence>
<dbReference type="PANTHER" id="PTHR23403">
    <property type="entry name" value="TREHALASE"/>
    <property type="match status" value="1"/>
</dbReference>
<feature type="signal peptide" evidence="3">
    <location>
        <begin position="1"/>
        <end position="22"/>
    </location>
</feature>
<sequence length="1040" mass="119062">MEITIPFPFLYIFLLLPTLILALSQSSSPICSSNSGHVNPTTPLLNFLQTLQETAFLTFKNPKFDPKLYVDLSLKYNLSYSQKGFDKLVKYSNGSVSVKDLSEYIESYFEGAGEDLVGSKPEDFVSEPKGFLPKVKNGEVRSWALKIHFLWKNLSREVSDEVRKQPQLHTLIPLPKPVIIPGSRFREVYYWDSYWVIRGLVASKMYDTAKAIVNNLISLLQQYGHVLNGARTYYINRSQPPLLSAMVTEIYKRTGDLEFAKNSLPALIKEHKFWTSGIHKVIIKDGDQAHNHTLTRYYAMWNKPRPESSTLDKELASNISSLTKKQKFYREVASTAESGWDFSTRWMRHHVDFTTLATTSILPVDLNAFILGMELDISFLANVTGDYTISKRFSKASRVRKKAIESVFWNEKTGQWHDYWLSNNSKCMINETWEARNQNQKVFASNFIPLWIESFHSDGVVVDKVMRSLQKSGLVHSAGIATSLTNSGQQWFVLCYFLYWDFPNGWAPIQHMIIEGLTRSGLKEARSMGREIAVSWLRTNYVTFKKTKTMHEKYNVEKCGFFGGGGEYVPQTGFGWSNGVVLALLEEFVSQTPKTQPLPSPATKGPGTVKFSFPPSSDSDPITIPTTPLVTFLERVQETALQTFGKSNFDPKLYVDLSLKTDLKAAEAGLNRVVETGSGLREYIEEYFEGAGEDLVYCEAEDYVAEPEGFLPKVKNEEVRKWALEIHSLWGNLSRKVSGEVWRRPERHTLLPLPELVMVPGSRFREVYYWDSYWVIRGLLASKMYETAKAIVNNLIFLIEEHGYVLNGARAYYTNRSQPPLLSAMVCEIYKKTKDLELAQKSLPSLIKEYKFWNSGIHGVRIQVDETCDQTLSRYYAMWNKPRPESSTIDRENALMISNPYAKQQFYCEVTSAAESGWDFSTRWMSRNILGDDCISEQFTKASLMRKKAMEIVFWNDEMGQWFDYWLNKNSSHQNQKIFASNFIPLWIESFHSDDFVVEKVMKSLQSSGLLCSCGIATSLTDLGEQWLVKIVYLFNTITT</sequence>
<keyword evidence="3" id="KW-0732">Signal</keyword>
<dbReference type="EMBL" id="JAATIP010000300">
    <property type="protein sequence ID" value="KAF4353131.1"/>
    <property type="molecule type" value="Genomic_DNA"/>
</dbReference>